<evidence type="ECO:0000313" key="3">
    <source>
        <dbReference type="Proteomes" id="UP000822688"/>
    </source>
</evidence>
<name>A0A8T0H417_CERPU</name>
<dbReference type="EMBL" id="CM026428">
    <property type="protein sequence ID" value="KAG0565973.1"/>
    <property type="molecule type" value="Genomic_DNA"/>
</dbReference>
<keyword evidence="1" id="KW-0732">Signal</keyword>
<dbReference type="Proteomes" id="UP000822688">
    <property type="component" value="Chromosome 7"/>
</dbReference>
<feature type="chain" id="PRO_5035717928" evidence="1">
    <location>
        <begin position="25"/>
        <end position="118"/>
    </location>
</feature>
<dbReference type="AlphaFoldDB" id="A0A8T0H417"/>
<comment type="caution">
    <text evidence="2">The sequence shown here is derived from an EMBL/GenBank/DDBJ whole genome shotgun (WGS) entry which is preliminary data.</text>
</comment>
<protein>
    <submittedName>
        <fullName evidence="2">Uncharacterized protein</fullName>
    </submittedName>
</protein>
<evidence type="ECO:0000256" key="1">
    <source>
        <dbReference type="SAM" id="SignalP"/>
    </source>
</evidence>
<evidence type="ECO:0000313" key="2">
    <source>
        <dbReference type="EMBL" id="KAG0565973.1"/>
    </source>
</evidence>
<keyword evidence="3" id="KW-1185">Reference proteome</keyword>
<gene>
    <name evidence="2" type="ORF">KC19_7G028100</name>
</gene>
<sequence>MHTLLVSANSFAMLPNLLLCQVSSNSTPIEATAITNHRACFYSDTYTKCFDCPALPTSNSTQATRSQPLPTLKIMSKLHNPNVPEPYYPKPSLLVLAPCFPDAINSSNCNSLTLHSWG</sequence>
<accession>A0A8T0H417</accession>
<reference evidence="2" key="1">
    <citation type="submission" date="2020-06" db="EMBL/GenBank/DDBJ databases">
        <title>WGS assembly of Ceratodon purpureus strain R40.</title>
        <authorList>
            <person name="Carey S.B."/>
            <person name="Jenkins J."/>
            <person name="Shu S."/>
            <person name="Lovell J.T."/>
            <person name="Sreedasyam A."/>
            <person name="Maumus F."/>
            <person name="Tiley G.P."/>
            <person name="Fernandez-Pozo N."/>
            <person name="Barry K."/>
            <person name="Chen C."/>
            <person name="Wang M."/>
            <person name="Lipzen A."/>
            <person name="Daum C."/>
            <person name="Saski C.A."/>
            <person name="Payton A.C."/>
            <person name="Mcbreen J.C."/>
            <person name="Conrad R.E."/>
            <person name="Kollar L.M."/>
            <person name="Olsson S."/>
            <person name="Huttunen S."/>
            <person name="Landis J.B."/>
            <person name="Wickett N.J."/>
            <person name="Johnson M.G."/>
            <person name="Rensing S.A."/>
            <person name="Grimwood J."/>
            <person name="Schmutz J."/>
            <person name="Mcdaniel S.F."/>
        </authorList>
    </citation>
    <scope>NUCLEOTIDE SEQUENCE</scope>
    <source>
        <strain evidence="2">R40</strain>
    </source>
</reference>
<proteinExistence type="predicted"/>
<organism evidence="2 3">
    <name type="scientific">Ceratodon purpureus</name>
    <name type="common">Fire moss</name>
    <name type="synonym">Dicranum purpureum</name>
    <dbReference type="NCBI Taxonomy" id="3225"/>
    <lineage>
        <taxon>Eukaryota</taxon>
        <taxon>Viridiplantae</taxon>
        <taxon>Streptophyta</taxon>
        <taxon>Embryophyta</taxon>
        <taxon>Bryophyta</taxon>
        <taxon>Bryophytina</taxon>
        <taxon>Bryopsida</taxon>
        <taxon>Dicranidae</taxon>
        <taxon>Pseudoditrichales</taxon>
        <taxon>Ditrichaceae</taxon>
        <taxon>Ceratodon</taxon>
    </lineage>
</organism>
<feature type="signal peptide" evidence="1">
    <location>
        <begin position="1"/>
        <end position="24"/>
    </location>
</feature>